<dbReference type="InterPro" id="IPR015915">
    <property type="entry name" value="Kelch-typ_b-propeller"/>
</dbReference>
<protein>
    <submittedName>
        <fullName evidence="1">Uncharacterized protein</fullName>
    </submittedName>
</protein>
<reference evidence="1 2" key="1">
    <citation type="journal article" date="2018" name="PLoS ONE">
        <title>The draft genome of Kipferlia bialata reveals reductive genome evolution in fornicate parasites.</title>
        <authorList>
            <person name="Tanifuji G."/>
            <person name="Takabayashi S."/>
            <person name="Kume K."/>
            <person name="Takagi M."/>
            <person name="Nakayama T."/>
            <person name="Kamikawa R."/>
            <person name="Inagaki Y."/>
            <person name="Hashimoto T."/>
        </authorList>
    </citation>
    <scope>NUCLEOTIDE SEQUENCE [LARGE SCALE GENOMIC DNA]</scope>
    <source>
        <strain evidence="1">NY0173</strain>
    </source>
</reference>
<dbReference type="AlphaFoldDB" id="A0A9K3CR02"/>
<gene>
    <name evidence="1" type="ORF">KIPB_001577</name>
</gene>
<dbReference type="EMBL" id="BDIP01000231">
    <property type="protein sequence ID" value="GIQ80738.1"/>
    <property type="molecule type" value="Genomic_DNA"/>
</dbReference>
<dbReference type="Gene3D" id="2.120.10.80">
    <property type="entry name" value="Kelch-type beta propeller"/>
    <property type="match status" value="1"/>
</dbReference>
<sequence>MSPLSWFLSSEEVDIQWNPSTVVSIGHNTLLASDGTHIKRLEFELGGHKARCQVTDVGSILCTGGNVRLVGGEGKVFALGVRLDMKRSFNLRAGHLFIHTCNTDSDTLSPDTNSGKHDDTTVSPIPMIWFHSTIVDGHLVLFGGHREISRAGQKLGHSSDMWVLDTEAEAEGEGWSRVSLPASHSQGLSRCLYTYDTGSFLGFSWTDALRISLDGSVTREPVSYPNGDKWSVGKTVAMCEVGGGLCIFRAETIQPEGTRGTRVYMYDIVTNEVTLCEDLPSDGVVVSVCMLNPTTMLVVQPGALSIVKLDPLLADRWNTIDNLDSSTYDT</sequence>
<dbReference type="Proteomes" id="UP000265618">
    <property type="component" value="Unassembled WGS sequence"/>
</dbReference>
<evidence type="ECO:0000313" key="1">
    <source>
        <dbReference type="EMBL" id="GIQ80738.1"/>
    </source>
</evidence>
<dbReference type="SUPFAM" id="SSF50965">
    <property type="entry name" value="Galactose oxidase, central domain"/>
    <property type="match status" value="1"/>
</dbReference>
<proteinExistence type="predicted"/>
<accession>A0A9K3CR02</accession>
<name>A0A9K3CR02_9EUKA</name>
<organism evidence="1 2">
    <name type="scientific">Kipferlia bialata</name>
    <dbReference type="NCBI Taxonomy" id="797122"/>
    <lineage>
        <taxon>Eukaryota</taxon>
        <taxon>Metamonada</taxon>
        <taxon>Carpediemonas-like organisms</taxon>
        <taxon>Kipferlia</taxon>
    </lineage>
</organism>
<evidence type="ECO:0000313" key="2">
    <source>
        <dbReference type="Proteomes" id="UP000265618"/>
    </source>
</evidence>
<keyword evidence="2" id="KW-1185">Reference proteome</keyword>
<dbReference type="InterPro" id="IPR011043">
    <property type="entry name" value="Gal_Oxase/kelch_b-propeller"/>
</dbReference>
<comment type="caution">
    <text evidence="1">The sequence shown here is derived from an EMBL/GenBank/DDBJ whole genome shotgun (WGS) entry which is preliminary data.</text>
</comment>